<keyword evidence="3 12" id="KW-0812">Transmembrane</keyword>
<evidence type="ECO:0000256" key="2">
    <source>
        <dbReference type="ARBA" id="ARBA00022679"/>
    </source>
</evidence>
<dbReference type="GO" id="GO:0016020">
    <property type="term" value="C:membrane"/>
    <property type="evidence" value="ECO:0007669"/>
    <property type="project" value="UniProtKB-SubCell"/>
</dbReference>
<accession>A0A1S3HSW2</accession>
<evidence type="ECO:0000256" key="10">
    <source>
        <dbReference type="PROSITE-ProRule" id="PRU00175"/>
    </source>
</evidence>
<keyword evidence="8 12" id="KW-1133">Transmembrane helix</keyword>
<feature type="compositionally biased region" description="Low complexity" evidence="11">
    <location>
        <begin position="97"/>
        <end position="115"/>
    </location>
</feature>
<dbReference type="InParanoid" id="A0A1S3HSW2"/>
<dbReference type="GO" id="GO:0004842">
    <property type="term" value="F:ubiquitin-protein transferase activity"/>
    <property type="evidence" value="ECO:0007669"/>
    <property type="project" value="TreeGrafter"/>
</dbReference>
<feature type="region of interest" description="Disordered" evidence="11">
    <location>
        <begin position="54"/>
        <end position="80"/>
    </location>
</feature>
<sequence>MFNPYNRTWSTWNRFKLITSRVTNLQFLYAWSFKLFQMPRSLDTTSIQETPYTQTIQEESPDSSTPSHCHDNTQNSPKQERIAVRKDLVQGQLVMLPSPVKTPKVSPSQSVSSSKLETSGSATRHRKRSSLSSSNMASPAPQRSGRACRNLSRSFSESSSLTICRICHEGDKVEQLISPCKCSGTMGLLHRSCIEQWLGSSNSNRCEICDFEYQVEKQCRPFWQWLREPKRPNDKRNMWGDIICFLVLTPLAAVSAWLCVTGALHYAEWTNQWEAAGLITLTVLLVLIYIVWCLVALRYHYKVWADWREQNPLIRIVDLGDDNNNISLDDRDVETAVINGCMGLCSVGARRISSVSIQDCDLSTNLGEVESSVGLISPRQNRSDSVILLANECKSGKIDKIIGRETSL</sequence>
<evidence type="ECO:0000256" key="1">
    <source>
        <dbReference type="ARBA" id="ARBA00004141"/>
    </source>
</evidence>
<dbReference type="GeneID" id="106157508"/>
<evidence type="ECO:0000256" key="4">
    <source>
        <dbReference type="ARBA" id="ARBA00022723"/>
    </source>
</evidence>
<dbReference type="GO" id="GO:0016567">
    <property type="term" value="P:protein ubiquitination"/>
    <property type="evidence" value="ECO:0007669"/>
    <property type="project" value="TreeGrafter"/>
</dbReference>
<feature type="transmembrane region" description="Helical" evidence="12">
    <location>
        <begin position="239"/>
        <end position="264"/>
    </location>
</feature>
<feature type="domain" description="RING-CH-type" evidence="14">
    <location>
        <begin position="156"/>
        <end position="216"/>
    </location>
</feature>
<keyword evidence="9 12" id="KW-0472">Membrane</keyword>
<feature type="domain" description="RING-type" evidence="13">
    <location>
        <begin position="164"/>
        <end position="210"/>
    </location>
</feature>
<dbReference type="PROSITE" id="PS51292">
    <property type="entry name" value="ZF_RING_CH"/>
    <property type="match status" value="1"/>
</dbReference>
<dbReference type="InterPro" id="IPR001841">
    <property type="entry name" value="Znf_RING"/>
</dbReference>
<organism evidence="15 16">
    <name type="scientific">Lingula anatina</name>
    <name type="common">Brachiopod</name>
    <name type="synonym">Lingula unguis</name>
    <dbReference type="NCBI Taxonomy" id="7574"/>
    <lineage>
        <taxon>Eukaryota</taxon>
        <taxon>Metazoa</taxon>
        <taxon>Spiralia</taxon>
        <taxon>Lophotrochozoa</taxon>
        <taxon>Brachiopoda</taxon>
        <taxon>Linguliformea</taxon>
        <taxon>Lingulata</taxon>
        <taxon>Lingulida</taxon>
        <taxon>Linguloidea</taxon>
        <taxon>Lingulidae</taxon>
        <taxon>Lingula</taxon>
    </lineage>
</organism>
<keyword evidence="6" id="KW-0833">Ubl conjugation pathway</keyword>
<dbReference type="STRING" id="7574.A0A1S3HSW2"/>
<evidence type="ECO:0000259" key="14">
    <source>
        <dbReference type="PROSITE" id="PS51292"/>
    </source>
</evidence>
<feature type="transmembrane region" description="Helical" evidence="12">
    <location>
        <begin position="276"/>
        <end position="297"/>
    </location>
</feature>
<gene>
    <name evidence="16" type="primary">LOC106157508</name>
</gene>
<comment type="subcellular location">
    <subcellularLocation>
        <location evidence="1">Membrane</location>
        <topology evidence="1">Multi-pass membrane protein</topology>
    </subcellularLocation>
</comment>
<dbReference type="CDD" id="cd16699">
    <property type="entry name" value="RING_CH-C4HC3_MARCH2-like"/>
    <property type="match status" value="1"/>
</dbReference>
<evidence type="ECO:0000256" key="7">
    <source>
        <dbReference type="ARBA" id="ARBA00022833"/>
    </source>
</evidence>
<feature type="region of interest" description="Disordered" evidence="11">
    <location>
        <begin position="95"/>
        <end position="149"/>
    </location>
</feature>
<evidence type="ECO:0000256" key="12">
    <source>
        <dbReference type="SAM" id="Phobius"/>
    </source>
</evidence>
<dbReference type="Proteomes" id="UP000085678">
    <property type="component" value="Unplaced"/>
</dbReference>
<reference evidence="16" key="1">
    <citation type="submission" date="2025-08" db="UniProtKB">
        <authorList>
            <consortium name="RefSeq"/>
        </authorList>
    </citation>
    <scope>IDENTIFICATION</scope>
    <source>
        <tissue evidence="16">Gonads</tissue>
    </source>
</reference>
<evidence type="ECO:0000256" key="8">
    <source>
        <dbReference type="ARBA" id="ARBA00022989"/>
    </source>
</evidence>
<evidence type="ECO:0000256" key="6">
    <source>
        <dbReference type="ARBA" id="ARBA00022786"/>
    </source>
</evidence>
<dbReference type="PANTHER" id="PTHR46065">
    <property type="entry name" value="E3 UBIQUITIN-PROTEIN LIGASE MARCH 2/3 FAMILY MEMBER"/>
    <property type="match status" value="1"/>
</dbReference>
<evidence type="ECO:0000313" key="15">
    <source>
        <dbReference type="Proteomes" id="UP000085678"/>
    </source>
</evidence>
<dbReference type="SMART" id="SM00744">
    <property type="entry name" value="RINGv"/>
    <property type="match status" value="1"/>
</dbReference>
<evidence type="ECO:0000313" key="16">
    <source>
        <dbReference type="RefSeq" id="XP_013388641.1"/>
    </source>
</evidence>
<dbReference type="Gene3D" id="3.30.40.10">
    <property type="entry name" value="Zinc/RING finger domain, C3HC4 (zinc finger)"/>
    <property type="match status" value="1"/>
</dbReference>
<dbReference type="InterPro" id="IPR013083">
    <property type="entry name" value="Znf_RING/FYVE/PHD"/>
</dbReference>
<dbReference type="KEGG" id="lak:106157508"/>
<evidence type="ECO:0000256" key="3">
    <source>
        <dbReference type="ARBA" id="ARBA00022692"/>
    </source>
</evidence>
<feature type="compositionally biased region" description="Polar residues" evidence="11">
    <location>
        <begin position="54"/>
        <end position="77"/>
    </location>
</feature>
<evidence type="ECO:0000259" key="13">
    <source>
        <dbReference type="PROSITE" id="PS50089"/>
    </source>
</evidence>
<dbReference type="RefSeq" id="XP_013388641.1">
    <property type="nucleotide sequence ID" value="XM_013533187.1"/>
</dbReference>
<dbReference type="AlphaFoldDB" id="A0A1S3HSW2"/>
<evidence type="ECO:0000256" key="11">
    <source>
        <dbReference type="SAM" id="MobiDB-lite"/>
    </source>
</evidence>
<evidence type="ECO:0000256" key="5">
    <source>
        <dbReference type="ARBA" id="ARBA00022771"/>
    </source>
</evidence>
<dbReference type="GO" id="GO:0008270">
    <property type="term" value="F:zinc ion binding"/>
    <property type="evidence" value="ECO:0007669"/>
    <property type="project" value="UniProtKB-KW"/>
</dbReference>
<keyword evidence="7" id="KW-0862">Zinc</keyword>
<evidence type="ECO:0000256" key="9">
    <source>
        <dbReference type="ARBA" id="ARBA00023136"/>
    </source>
</evidence>
<proteinExistence type="predicted"/>
<dbReference type="InterPro" id="IPR011016">
    <property type="entry name" value="Znf_RING-CH"/>
</dbReference>
<keyword evidence="15" id="KW-1185">Reference proteome</keyword>
<keyword evidence="4" id="KW-0479">Metal-binding</keyword>
<dbReference type="Pfam" id="PF12906">
    <property type="entry name" value="RINGv"/>
    <property type="match status" value="1"/>
</dbReference>
<keyword evidence="5 10" id="KW-0863">Zinc-finger</keyword>
<dbReference type="PROSITE" id="PS50089">
    <property type="entry name" value="ZF_RING_2"/>
    <property type="match status" value="1"/>
</dbReference>
<keyword evidence="2" id="KW-0808">Transferase</keyword>
<name>A0A1S3HSW2_LINAN</name>
<dbReference type="PANTHER" id="PTHR46065:SF3">
    <property type="entry name" value="FI20425P1"/>
    <property type="match status" value="1"/>
</dbReference>
<dbReference type="SUPFAM" id="SSF57850">
    <property type="entry name" value="RING/U-box"/>
    <property type="match status" value="1"/>
</dbReference>
<protein>
    <submittedName>
        <fullName evidence="16">E3 ubiquitin-protein ligase MARCH2-like isoform X1</fullName>
    </submittedName>
</protein>
<dbReference type="OrthoDB" id="273089at2759"/>